<name>A0ACB9ZFF0_9PEZI</name>
<accession>A0ACB9ZFF0</accession>
<protein>
    <submittedName>
        <fullName evidence="1">DHH phosphoesterase</fullName>
    </submittedName>
</protein>
<dbReference type="EMBL" id="MU393426">
    <property type="protein sequence ID" value="KAI4870071.1"/>
    <property type="molecule type" value="Genomic_DNA"/>
</dbReference>
<comment type="caution">
    <text evidence="1">The sequence shown here is derived from an EMBL/GenBank/DDBJ whole genome shotgun (WGS) entry which is preliminary data.</text>
</comment>
<reference evidence="1 2" key="1">
    <citation type="journal article" date="2022" name="New Phytol.">
        <title>Ecological generalism drives hyperdiversity of secondary metabolite gene clusters in xylarialean endophytes.</title>
        <authorList>
            <person name="Franco M.E.E."/>
            <person name="Wisecaver J.H."/>
            <person name="Arnold A.E."/>
            <person name="Ju Y.M."/>
            <person name="Slot J.C."/>
            <person name="Ahrendt S."/>
            <person name="Moore L.P."/>
            <person name="Eastman K.E."/>
            <person name="Scott K."/>
            <person name="Konkel Z."/>
            <person name="Mondo S.J."/>
            <person name="Kuo A."/>
            <person name="Hayes R.D."/>
            <person name="Haridas S."/>
            <person name="Andreopoulos B."/>
            <person name="Riley R."/>
            <person name="LaButti K."/>
            <person name="Pangilinan J."/>
            <person name="Lipzen A."/>
            <person name="Amirebrahimi M."/>
            <person name="Yan J."/>
            <person name="Adam C."/>
            <person name="Keymanesh K."/>
            <person name="Ng V."/>
            <person name="Louie K."/>
            <person name="Northen T."/>
            <person name="Drula E."/>
            <person name="Henrissat B."/>
            <person name="Hsieh H.M."/>
            <person name="Youens-Clark K."/>
            <person name="Lutzoni F."/>
            <person name="Miadlikowska J."/>
            <person name="Eastwood D.C."/>
            <person name="Hamelin R.C."/>
            <person name="Grigoriev I.V."/>
            <person name="U'Ren J.M."/>
        </authorList>
    </citation>
    <scope>NUCLEOTIDE SEQUENCE [LARGE SCALE GENOMIC DNA]</scope>
    <source>
        <strain evidence="1 2">CBS 119005</strain>
    </source>
</reference>
<proteinExistence type="predicted"/>
<dbReference type="Proteomes" id="UP001497700">
    <property type="component" value="Unassembled WGS sequence"/>
</dbReference>
<evidence type="ECO:0000313" key="2">
    <source>
        <dbReference type="Proteomes" id="UP001497700"/>
    </source>
</evidence>
<sequence length="434" mass="46907">MAPQKTLQAFLATARAALTAPPSKRSTPLHFVVGNESADLDSLCSALFLAYFRSHEPPHTLHIPLCHLPREDLALRPELAAVLRRAAVAPDDVLTLSELPPPGPDGLLRPEDTRWLLVDHNVMTGALGRTYGGRVVGCIDHHEDEGKVPRDAAPRVIEKAGSCMSLVVEQCAEAWDALAKTDDGGGSEDRRVINEQLAYLALGPILIDTNALGSKDKTTAHDERAAAVAEAKIRSVSSVSVSGSGTGTDNETKEIIGPDLKRFFDEVSALKEDISGMSLRDILRKDYKEWTTAEDNDDNEGTGLRLGMSSVPQPFAFLVDKAGGEEAFVRELERWSASKGLDVTAVLTTCKAAANGGKFSRELLVWARTGPEVAAAVKRFAERNGKEKLGLGMWGDGRLDAEGGGSWRRCWTQAEVRNSRKQIAPMLRDALKGV</sequence>
<evidence type="ECO:0000313" key="1">
    <source>
        <dbReference type="EMBL" id="KAI4870071.1"/>
    </source>
</evidence>
<keyword evidence="2" id="KW-1185">Reference proteome</keyword>
<gene>
    <name evidence="1" type="ORF">F4820DRAFT_320021</name>
</gene>
<organism evidence="1 2">
    <name type="scientific">Hypoxylon rubiginosum</name>
    <dbReference type="NCBI Taxonomy" id="110542"/>
    <lineage>
        <taxon>Eukaryota</taxon>
        <taxon>Fungi</taxon>
        <taxon>Dikarya</taxon>
        <taxon>Ascomycota</taxon>
        <taxon>Pezizomycotina</taxon>
        <taxon>Sordariomycetes</taxon>
        <taxon>Xylariomycetidae</taxon>
        <taxon>Xylariales</taxon>
        <taxon>Hypoxylaceae</taxon>
        <taxon>Hypoxylon</taxon>
    </lineage>
</organism>